<dbReference type="Pfam" id="PF13191">
    <property type="entry name" value="AAA_16"/>
    <property type="match status" value="1"/>
</dbReference>
<reference evidence="8 9" key="1">
    <citation type="submission" date="2014-12" db="EMBL/GenBank/DDBJ databases">
        <title>Genome assembly of Enhygromyxa salina DSM 15201.</title>
        <authorList>
            <person name="Sharma G."/>
            <person name="Subramanian S."/>
        </authorList>
    </citation>
    <scope>NUCLEOTIDE SEQUENCE [LARGE SCALE GENOMIC DNA]</scope>
    <source>
        <strain evidence="8 9">DSM 15201</strain>
    </source>
</reference>
<feature type="region of interest" description="Disordered" evidence="6">
    <location>
        <begin position="109"/>
        <end position="142"/>
    </location>
</feature>
<protein>
    <submittedName>
        <fullName evidence="8">Protein kinase</fullName>
    </submittedName>
</protein>
<dbReference type="SUPFAM" id="SSF56112">
    <property type="entry name" value="Protein kinase-like (PK-like)"/>
    <property type="match status" value="1"/>
</dbReference>
<evidence type="ECO:0000256" key="3">
    <source>
        <dbReference type="ARBA" id="ARBA00022777"/>
    </source>
</evidence>
<dbReference type="PROSITE" id="PS00107">
    <property type="entry name" value="PROTEIN_KINASE_ATP"/>
    <property type="match status" value="1"/>
</dbReference>
<sequence length="1289" mass="139965">MNTQDSAGSLFDRFEVLGPLGEGGMGTVSLAYDRRLRVRVALKTVGQVAGKALLRFKHEFRSVKGLAHPNLVSLGELFESEGQWYLSMEYIDGTSFLDHVRPIPENHQSFASTARPTQLRGATTGTGTHTGSSADPRQLSGGSITAVGGFDGGDPDKTGGNGADLFEEGRLRHCLLQLVDATRALHESGRVHRDLKPSNVLVTPAGRVVILDFGLISEFEDERAKQETKVVGTPAYMAPEQASGLPTGPPADWYAVGVMLYEALCGCWPVTGSSLTMMSDKQLGVTKHPSALTDQAVPEDLEQLCMELLAVDPSARPSGDTILQWLGAGPKAWGGVRDEGPDVSGIRELPCVGREFELAELSRAVAATRTKQARQILIVGESGIGKSALVREAVSRSAAQVNMRPWILRGRCHEHEQVRFKAFDTLVDQLSIELPERFGLVEIRELLPRQAWLLCRAFPVLQRVRAFAEMGVRHGSWQHRGALQRQMFAAFRELFARLAERSHLVLVIEDLQWADPGSWSLLSALTSGTDAPPLAVLATSRTELLEAPPEAALPFLRSASLEQLTLGPLTSADITVLAELHGRPVDGQSALAHSLVEAAAGHPFFLDVLLRSTTDFASADPPSLAECLWTEIAPLGARERAVLDVLAIAERPLEPADLASLAGLDGAELNRALDVLRARLWIRSTSGAHAGRVEVYHDQIRQTLLAHIDADQARATHLAIARMLEVQGEDVERLVSHLLHAGEEVEAAGWAVEAADVAMNAMAFQNAVQLYNLALRHPPEDSADRQELLVARAHALAWTGRGIEAAHAYLDAVTSTVSITSALELRTKAAIHLLSAGQFDTGVDLLADLGRELSLPIPRGETTTMLHLLRERTLLRLRGFRPRAGGVELELGFEERLRLEICSAASRVFLPHDMFLAGYFTATYVRLALRSQDPDRVAIALSLEGVTRSYLGQNSKGEQLMNDADALLDALDAPDPFAVACVALQRGVHIGLVAEDCEQYRQSVTVALRKLRRSGRADRGDDLGVAVRAIMTSLALLMRTIASARAGDYRSLEAQLREYLDDARGRDDRSALIHAYVSPDFGMAHLIQGNPDALLATVNEGLALLDPESFTIGHLSALLSKIRCAIYEGQGEEAMRVFDAGRGRMRASMTVRAPDAKAEACGAEISALLAVRAGRPNMSHRPLLRPIKFLLSYTGTYHRARGEAYQGVMFAQDGDRVRAQAALETALASFVRCRALPYAAAARLALASLTDDRDRAQDHRTQGLRFFLDAGVAEPERFAQMLIPGLGLP</sequence>
<evidence type="ECO:0000259" key="7">
    <source>
        <dbReference type="PROSITE" id="PS50011"/>
    </source>
</evidence>
<gene>
    <name evidence="8" type="ORF">DB30_03354</name>
</gene>
<dbReference type="InterPro" id="IPR041664">
    <property type="entry name" value="AAA_16"/>
</dbReference>
<evidence type="ECO:0000313" key="9">
    <source>
        <dbReference type="Proteomes" id="UP000031599"/>
    </source>
</evidence>
<proteinExistence type="predicted"/>
<dbReference type="GO" id="GO:0005524">
    <property type="term" value="F:ATP binding"/>
    <property type="evidence" value="ECO:0007669"/>
    <property type="project" value="UniProtKB-UniRule"/>
</dbReference>
<accession>A0A0C2D702</accession>
<feature type="domain" description="Protein kinase" evidence="7">
    <location>
        <begin position="14"/>
        <end position="326"/>
    </location>
</feature>
<dbReference type="InterPro" id="IPR011009">
    <property type="entry name" value="Kinase-like_dom_sf"/>
</dbReference>
<keyword evidence="1" id="KW-0808">Transferase</keyword>
<dbReference type="Pfam" id="PF00069">
    <property type="entry name" value="Pkinase"/>
    <property type="match status" value="2"/>
</dbReference>
<evidence type="ECO:0000256" key="1">
    <source>
        <dbReference type="ARBA" id="ARBA00022679"/>
    </source>
</evidence>
<dbReference type="Proteomes" id="UP000031599">
    <property type="component" value="Unassembled WGS sequence"/>
</dbReference>
<dbReference type="InterPro" id="IPR017441">
    <property type="entry name" value="Protein_kinase_ATP_BS"/>
</dbReference>
<keyword evidence="4 5" id="KW-0067">ATP-binding</keyword>
<dbReference type="EMBL" id="JMCC02000025">
    <property type="protein sequence ID" value="KIG17435.1"/>
    <property type="molecule type" value="Genomic_DNA"/>
</dbReference>
<dbReference type="SUPFAM" id="SSF52540">
    <property type="entry name" value="P-loop containing nucleoside triphosphate hydrolases"/>
    <property type="match status" value="1"/>
</dbReference>
<evidence type="ECO:0000256" key="2">
    <source>
        <dbReference type="ARBA" id="ARBA00022741"/>
    </source>
</evidence>
<evidence type="ECO:0000256" key="4">
    <source>
        <dbReference type="ARBA" id="ARBA00022840"/>
    </source>
</evidence>
<dbReference type="CDD" id="cd14014">
    <property type="entry name" value="STKc_PknB_like"/>
    <property type="match status" value="1"/>
</dbReference>
<dbReference type="InterPro" id="IPR027417">
    <property type="entry name" value="P-loop_NTPase"/>
</dbReference>
<feature type="compositionally biased region" description="Polar residues" evidence="6">
    <location>
        <begin position="132"/>
        <end position="142"/>
    </location>
</feature>
<dbReference type="PANTHER" id="PTHR43289:SF6">
    <property type="entry name" value="SERINE_THREONINE-PROTEIN KINASE NEKL-3"/>
    <property type="match status" value="1"/>
</dbReference>
<dbReference type="RefSeq" id="WP_052548398.1">
    <property type="nucleotide sequence ID" value="NZ_JMCC02000025.1"/>
</dbReference>
<evidence type="ECO:0000256" key="5">
    <source>
        <dbReference type="PROSITE-ProRule" id="PRU10141"/>
    </source>
</evidence>
<name>A0A0C2D702_9BACT</name>
<dbReference type="PANTHER" id="PTHR43289">
    <property type="entry name" value="MITOGEN-ACTIVATED PROTEIN KINASE KINASE KINASE 20-RELATED"/>
    <property type="match status" value="1"/>
</dbReference>
<organism evidence="8 9">
    <name type="scientific">Enhygromyxa salina</name>
    <dbReference type="NCBI Taxonomy" id="215803"/>
    <lineage>
        <taxon>Bacteria</taxon>
        <taxon>Pseudomonadati</taxon>
        <taxon>Myxococcota</taxon>
        <taxon>Polyangia</taxon>
        <taxon>Nannocystales</taxon>
        <taxon>Nannocystaceae</taxon>
        <taxon>Enhygromyxa</taxon>
    </lineage>
</organism>
<dbReference type="Gene3D" id="3.40.50.300">
    <property type="entry name" value="P-loop containing nucleotide triphosphate hydrolases"/>
    <property type="match status" value="1"/>
</dbReference>
<dbReference type="GO" id="GO:0004674">
    <property type="term" value="F:protein serine/threonine kinase activity"/>
    <property type="evidence" value="ECO:0007669"/>
    <property type="project" value="TreeGrafter"/>
</dbReference>
<keyword evidence="2 5" id="KW-0547">Nucleotide-binding</keyword>
<comment type="caution">
    <text evidence="8">The sequence shown here is derived from an EMBL/GenBank/DDBJ whole genome shotgun (WGS) entry which is preliminary data.</text>
</comment>
<dbReference type="InterPro" id="IPR000719">
    <property type="entry name" value="Prot_kinase_dom"/>
</dbReference>
<keyword evidence="3 8" id="KW-0418">Kinase</keyword>
<evidence type="ECO:0000313" key="8">
    <source>
        <dbReference type="EMBL" id="KIG17435.1"/>
    </source>
</evidence>
<dbReference type="PROSITE" id="PS50011">
    <property type="entry name" value="PROTEIN_KINASE_DOM"/>
    <property type="match status" value="1"/>
</dbReference>
<dbReference type="Gene3D" id="1.10.510.10">
    <property type="entry name" value="Transferase(Phosphotransferase) domain 1"/>
    <property type="match status" value="2"/>
</dbReference>
<feature type="binding site" evidence="5">
    <location>
        <position position="51"/>
    </location>
    <ligand>
        <name>ATP</name>
        <dbReference type="ChEBI" id="CHEBI:30616"/>
    </ligand>
</feature>
<feature type="compositionally biased region" description="Low complexity" evidence="6">
    <location>
        <begin position="121"/>
        <end position="131"/>
    </location>
</feature>
<dbReference type="SMART" id="SM00220">
    <property type="entry name" value="S_TKc"/>
    <property type="match status" value="1"/>
</dbReference>
<evidence type="ECO:0000256" key="6">
    <source>
        <dbReference type="SAM" id="MobiDB-lite"/>
    </source>
</evidence>